<gene>
    <name evidence="2" type="ORF">DNK44_10370</name>
</gene>
<dbReference type="AlphaFoldDB" id="A0A4Q9R2D0"/>
<dbReference type="RefSeq" id="WP_131197952.1">
    <property type="nucleotide sequence ID" value="NZ_QJUL01000012.1"/>
</dbReference>
<proteinExistence type="predicted"/>
<keyword evidence="1" id="KW-0732">Signal</keyword>
<evidence type="ECO:0000313" key="3">
    <source>
        <dbReference type="Proteomes" id="UP000293172"/>
    </source>
</evidence>
<protein>
    <recommendedName>
        <fullName evidence="4">F0F1-type ATP synthase subunit beta</fullName>
    </recommendedName>
</protein>
<dbReference type="Proteomes" id="UP000293172">
    <property type="component" value="Unassembled WGS sequence"/>
</dbReference>
<dbReference type="EMBL" id="QJUL01000012">
    <property type="protein sequence ID" value="TBU93384.1"/>
    <property type="molecule type" value="Genomic_DNA"/>
</dbReference>
<dbReference type="OrthoDB" id="6358391at2"/>
<evidence type="ECO:0008006" key="4">
    <source>
        <dbReference type="Google" id="ProtNLM"/>
    </source>
</evidence>
<accession>A0A4Q9R2D0</accession>
<organism evidence="2 3">
    <name type="scientific">Phytopseudomonas dryadis</name>
    <dbReference type="NCBI Taxonomy" id="2487520"/>
    <lineage>
        <taxon>Bacteria</taxon>
        <taxon>Pseudomonadati</taxon>
        <taxon>Pseudomonadota</taxon>
        <taxon>Gammaproteobacteria</taxon>
        <taxon>Pseudomonadales</taxon>
        <taxon>Pseudomonadaceae</taxon>
        <taxon>Phytopseudomonas</taxon>
    </lineage>
</organism>
<reference evidence="2 3" key="1">
    <citation type="submission" date="2018-06" db="EMBL/GenBank/DDBJ databases">
        <title>Three novel Pseudomonas species isolated from symptomatic oak.</title>
        <authorList>
            <person name="Bueno-Gonzalez V."/>
            <person name="Brady C."/>
        </authorList>
    </citation>
    <scope>NUCLEOTIDE SEQUENCE [LARGE SCALE GENOMIC DNA]</scope>
    <source>
        <strain evidence="2 3">P6B</strain>
    </source>
</reference>
<evidence type="ECO:0000313" key="2">
    <source>
        <dbReference type="EMBL" id="TBU93384.1"/>
    </source>
</evidence>
<evidence type="ECO:0000256" key="1">
    <source>
        <dbReference type="SAM" id="SignalP"/>
    </source>
</evidence>
<feature type="signal peptide" evidence="1">
    <location>
        <begin position="1"/>
        <end position="25"/>
    </location>
</feature>
<feature type="chain" id="PRO_5020308332" description="F0F1-type ATP synthase subunit beta" evidence="1">
    <location>
        <begin position="26"/>
        <end position="270"/>
    </location>
</feature>
<sequence>MSSRLLAITLSALFAILLLPAPADASEASANLQALHRLHLAAQKSLGDFYMYNGMEGDQRYARMIADSLRVANQQLQQLTNMPGERSTRLNAQLKQSWSDYEGQLTTLMNALKSQGYTDLQPVADMAARNRQVLDDSLALQLALQREGAFQAPPLVARSRQQSLLMQAIAVNYAARSASVGATFFGGNSEQPIEELVGEFARQLASLRETPQNTPQIASTLASVSSKWRYIEKSLQNYNENSVPFLVNKYSDSIIAGLEEVSSQYAAVQP</sequence>
<comment type="caution">
    <text evidence="2">The sequence shown here is derived from an EMBL/GenBank/DDBJ whole genome shotgun (WGS) entry which is preliminary data.</text>
</comment>
<name>A0A4Q9R2D0_9GAMM</name>